<feature type="non-terminal residue" evidence="2">
    <location>
        <position position="87"/>
    </location>
</feature>
<reference evidence="2 3" key="2">
    <citation type="journal article" date="2022" name="Mol. Biol. Evol.">
        <title>Comparative Genomics Reveals Insights into the Divergent Evolution of Astigmatic Mites and Household Pest Adaptations.</title>
        <authorList>
            <person name="Xiong Q."/>
            <person name="Wan A.T."/>
            <person name="Liu X."/>
            <person name="Fung C.S."/>
            <person name="Xiao X."/>
            <person name="Malainual N."/>
            <person name="Hou J."/>
            <person name="Wang L."/>
            <person name="Wang M."/>
            <person name="Yang K.Y."/>
            <person name="Cui Y."/>
            <person name="Leung E.L."/>
            <person name="Nong W."/>
            <person name="Shin S.K."/>
            <person name="Au S.W."/>
            <person name="Jeong K.Y."/>
            <person name="Chew F.T."/>
            <person name="Hui J.H."/>
            <person name="Leung T.F."/>
            <person name="Tungtrongchitr A."/>
            <person name="Zhong N."/>
            <person name="Liu Z."/>
            <person name="Tsui S.K."/>
        </authorList>
    </citation>
    <scope>NUCLEOTIDE SEQUENCE [LARGE SCALE GENOMIC DNA]</scope>
    <source>
        <strain evidence="2">Derp</strain>
    </source>
</reference>
<keyword evidence="1" id="KW-0472">Membrane</keyword>
<feature type="transmembrane region" description="Helical" evidence="1">
    <location>
        <begin position="20"/>
        <end position="38"/>
    </location>
</feature>
<evidence type="ECO:0000313" key="3">
    <source>
        <dbReference type="Proteomes" id="UP000887458"/>
    </source>
</evidence>
<proteinExistence type="predicted"/>
<dbReference type="EMBL" id="NJHN03000123">
    <property type="protein sequence ID" value="KAH9413057.1"/>
    <property type="molecule type" value="Genomic_DNA"/>
</dbReference>
<keyword evidence="1" id="KW-1133">Transmembrane helix</keyword>
<protein>
    <submittedName>
        <fullName evidence="2">Uncharacterized protein</fullName>
    </submittedName>
</protein>
<comment type="caution">
    <text evidence="2">The sequence shown here is derived from an EMBL/GenBank/DDBJ whole genome shotgun (WGS) entry which is preliminary data.</text>
</comment>
<feature type="non-terminal residue" evidence="2">
    <location>
        <position position="1"/>
    </location>
</feature>
<sequence>IHHLNPTRKKRAKELLYSDVSFFSEFVVIVIVVLQFSINSSNTLQRLTNDDDDVAVVDDDIVSDCIGEHDSLFGGADFLRFDDIIYF</sequence>
<evidence type="ECO:0000313" key="2">
    <source>
        <dbReference type="EMBL" id="KAH9413057.1"/>
    </source>
</evidence>
<accession>A0ABQ8IS45</accession>
<organism evidence="2 3">
    <name type="scientific">Dermatophagoides pteronyssinus</name>
    <name type="common">European house dust mite</name>
    <dbReference type="NCBI Taxonomy" id="6956"/>
    <lineage>
        <taxon>Eukaryota</taxon>
        <taxon>Metazoa</taxon>
        <taxon>Ecdysozoa</taxon>
        <taxon>Arthropoda</taxon>
        <taxon>Chelicerata</taxon>
        <taxon>Arachnida</taxon>
        <taxon>Acari</taxon>
        <taxon>Acariformes</taxon>
        <taxon>Sarcoptiformes</taxon>
        <taxon>Astigmata</taxon>
        <taxon>Psoroptidia</taxon>
        <taxon>Analgoidea</taxon>
        <taxon>Pyroglyphidae</taxon>
        <taxon>Dermatophagoidinae</taxon>
        <taxon>Dermatophagoides</taxon>
    </lineage>
</organism>
<dbReference type="Proteomes" id="UP000887458">
    <property type="component" value="Unassembled WGS sequence"/>
</dbReference>
<keyword evidence="3" id="KW-1185">Reference proteome</keyword>
<evidence type="ECO:0000256" key="1">
    <source>
        <dbReference type="SAM" id="Phobius"/>
    </source>
</evidence>
<name>A0ABQ8IS45_DERPT</name>
<reference evidence="2 3" key="1">
    <citation type="journal article" date="2018" name="J. Allergy Clin. Immunol.">
        <title>High-quality assembly of Dermatophagoides pteronyssinus genome and transcriptome reveals a wide range of novel allergens.</title>
        <authorList>
            <person name="Liu X.Y."/>
            <person name="Yang K.Y."/>
            <person name="Wang M.Q."/>
            <person name="Kwok J.S."/>
            <person name="Zeng X."/>
            <person name="Yang Z."/>
            <person name="Xiao X.J."/>
            <person name="Lau C.P."/>
            <person name="Li Y."/>
            <person name="Huang Z.M."/>
            <person name="Ba J.G."/>
            <person name="Yim A.K."/>
            <person name="Ouyang C.Y."/>
            <person name="Ngai S.M."/>
            <person name="Chan T.F."/>
            <person name="Leung E.L."/>
            <person name="Liu L."/>
            <person name="Liu Z.G."/>
            <person name="Tsui S.K."/>
        </authorList>
    </citation>
    <scope>NUCLEOTIDE SEQUENCE [LARGE SCALE GENOMIC DNA]</scope>
    <source>
        <strain evidence="2">Derp</strain>
    </source>
</reference>
<gene>
    <name evidence="2" type="ORF">DERP_006742</name>
</gene>
<keyword evidence="1" id="KW-0812">Transmembrane</keyword>